<dbReference type="Proteomes" id="UP000324222">
    <property type="component" value="Unassembled WGS sequence"/>
</dbReference>
<dbReference type="EMBL" id="VSRR010009301">
    <property type="protein sequence ID" value="MPC50137.1"/>
    <property type="molecule type" value="Genomic_DNA"/>
</dbReference>
<reference evidence="1 2" key="1">
    <citation type="submission" date="2019-05" db="EMBL/GenBank/DDBJ databases">
        <title>Another draft genome of Portunus trituberculatus and its Hox gene families provides insights of decapod evolution.</title>
        <authorList>
            <person name="Jeong J.-H."/>
            <person name="Song I."/>
            <person name="Kim S."/>
            <person name="Choi T."/>
            <person name="Kim D."/>
            <person name="Ryu S."/>
            <person name="Kim W."/>
        </authorList>
    </citation>
    <scope>NUCLEOTIDE SEQUENCE [LARGE SCALE GENOMIC DNA]</scope>
    <source>
        <tissue evidence="1">Muscle</tissue>
    </source>
</reference>
<protein>
    <submittedName>
        <fullName evidence="1">Uncharacterized protein</fullName>
    </submittedName>
</protein>
<evidence type="ECO:0000313" key="1">
    <source>
        <dbReference type="EMBL" id="MPC50137.1"/>
    </source>
</evidence>
<organism evidence="1 2">
    <name type="scientific">Portunus trituberculatus</name>
    <name type="common">Swimming crab</name>
    <name type="synonym">Neptunus trituberculatus</name>
    <dbReference type="NCBI Taxonomy" id="210409"/>
    <lineage>
        <taxon>Eukaryota</taxon>
        <taxon>Metazoa</taxon>
        <taxon>Ecdysozoa</taxon>
        <taxon>Arthropoda</taxon>
        <taxon>Crustacea</taxon>
        <taxon>Multicrustacea</taxon>
        <taxon>Malacostraca</taxon>
        <taxon>Eumalacostraca</taxon>
        <taxon>Eucarida</taxon>
        <taxon>Decapoda</taxon>
        <taxon>Pleocyemata</taxon>
        <taxon>Brachyura</taxon>
        <taxon>Eubrachyura</taxon>
        <taxon>Portunoidea</taxon>
        <taxon>Portunidae</taxon>
        <taxon>Portuninae</taxon>
        <taxon>Portunus</taxon>
    </lineage>
</organism>
<accession>A0A5B7FXJ1</accession>
<gene>
    <name evidence="1" type="ORF">E2C01_043959</name>
</gene>
<proteinExistence type="predicted"/>
<name>A0A5B7FXJ1_PORTR</name>
<sequence length="248" mass="26927">MGASITTNMQTDPVYLRFAAHTHPSSTQHSVNRYSVGRYGDTRRLKRAPPHPLPPHPFSLIHNTLMSTSRVSLGIRRMTGRSVKANNSLWSARCGGDVTAQAPPTRLVSDNSDICLESENILRLILLQGQAKCCWHEGAATRCTVTDLVTWTRYTAPPSLHPSFPPWATPPVLTCLVKDVSVVARIMVGLRGHPLEPQIRRSCVGRGGAGRQGEGGEQCSLGLVYSSSKTASTSPLFKHHCSLVISGI</sequence>
<dbReference type="AlphaFoldDB" id="A0A5B7FXJ1"/>
<keyword evidence="2" id="KW-1185">Reference proteome</keyword>
<evidence type="ECO:0000313" key="2">
    <source>
        <dbReference type="Proteomes" id="UP000324222"/>
    </source>
</evidence>
<comment type="caution">
    <text evidence="1">The sequence shown here is derived from an EMBL/GenBank/DDBJ whole genome shotgun (WGS) entry which is preliminary data.</text>
</comment>